<dbReference type="EMBL" id="JAPQKH010000002">
    <property type="protein sequence ID" value="KAJ5113475.1"/>
    <property type="molecule type" value="Genomic_DNA"/>
</dbReference>
<keyword evidence="6" id="KW-1185">Reference proteome</keyword>
<dbReference type="AlphaFoldDB" id="A0A9W9KPE4"/>
<reference evidence="5" key="2">
    <citation type="journal article" date="2023" name="IMA Fungus">
        <title>Comparative genomic study of the Penicillium genus elucidates a diverse pangenome and 15 lateral gene transfer events.</title>
        <authorList>
            <person name="Petersen C."/>
            <person name="Sorensen T."/>
            <person name="Nielsen M.R."/>
            <person name="Sondergaard T.E."/>
            <person name="Sorensen J.L."/>
            <person name="Fitzpatrick D.A."/>
            <person name="Frisvad J.C."/>
            <person name="Nielsen K.L."/>
        </authorList>
    </citation>
    <scope>NUCLEOTIDE SEQUENCE</scope>
    <source>
        <strain evidence="5">IBT 30069</strain>
    </source>
</reference>
<dbReference type="InterPro" id="IPR016040">
    <property type="entry name" value="NAD(P)-bd_dom"/>
</dbReference>
<dbReference type="InterPro" id="IPR036291">
    <property type="entry name" value="NAD(P)-bd_dom_sf"/>
</dbReference>
<dbReference type="PANTHER" id="PTHR47706">
    <property type="entry name" value="NMRA-LIKE FAMILY PROTEIN"/>
    <property type="match status" value="1"/>
</dbReference>
<comment type="similarity">
    <text evidence="1">Belongs to the NmrA-type oxidoreductase family. Isoflavone reductase subfamily.</text>
</comment>
<proteinExistence type="inferred from homology"/>
<dbReference type="Pfam" id="PF13460">
    <property type="entry name" value="NAD_binding_10"/>
    <property type="match status" value="1"/>
</dbReference>
<protein>
    <submittedName>
        <fullName evidence="5">NmrA-like family protein</fullName>
    </submittedName>
</protein>
<gene>
    <name evidence="5" type="ORF">N7456_002009</name>
</gene>
<evidence type="ECO:0000256" key="3">
    <source>
        <dbReference type="ARBA" id="ARBA00023002"/>
    </source>
</evidence>
<dbReference type="InterPro" id="IPR051609">
    <property type="entry name" value="NmrA/Isoflavone_reductase-like"/>
</dbReference>
<evidence type="ECO:0000313" key="5">
    <source>
        <dbReference type="EMBL" id="KAJ5113475.1"/>
    </source>
</evidence>
<evidence type="ECO:0000313" key="6">
    <source>
        <dbReference type="Proteomes" id="UP001149165"/>
    </source>
</evidence>
<dbReference type="SUPFAM" id="SSF51735">
    <property type="entry name" value="NAD(P)-binding Rossmann-fold domains"/>
    <property type="match status" value="1"/>
</dbReference>
<dbReference type="GO" id="GO:0016491">
    <property type="term" value="F:oxidoreductase activity"/>
    <property type="evidence" value="ECO:0007669"/>
    <property type="project" value="UniProtKB-KW"/>
</dbReference>
<sequence length="318" mass="35326">MTDTVVIQKVVLAGKGRLGSVVLEELLKAGFDVKILTRSAASLKDVPEGVAVSEVDYSSIESLQQAIQGYDAVLSTVSGPALSLQKPLIDASIAAGIKHFIPAEYAVSTKTENGPKLRTLPPYVAVSEIYKYLEDRSDKLQWTVVAPGGFLEYSFDLPFIVDFKNRKMDMINGGEVETSSSSFRTTAKAIVGVFKYPERVVDRCVQVHDTIITQKKVLDIIMKYDPKPETWTVVQLDGAFRMEEGRERIMAGDYSMEAISFMMAGAYFSREYQNYFAENDNDWLGIEMAPKETLEELVKHKIIDGISDIASEQIVDHA</sequence>
<organism evidence="5 6">
    <name type="scientific">Penicillium angulare</name>
    <dbReference type="NCBI Taxonomy" id="116970"/>
    <lineage>
        <taxon>Eukaryota</taxon>
        <taxon>Fungi</taxon>
        <taxon>Dikarya</taxon>
        <taxon>Ascomycota</taxon>
        <taxon>Pezizomycotina</taxon>
        <taxon>Eurotiomycetes</taxon>
        <taxon>Eurotiomycetidae</taxon>
        <taxon>Eurotiales</taxon>
        <taxon>Aspergillaceae</taxon>
        <taxon>Penicillium</taxon>
    </lineage>
</organism>
<accession>A0A9W9KPE4</accession>
<evidence type="ECO:0000256" key="1">
    <source>
        <dbReference type="ARBA" id="ARBA00005725"/>
    </source>
</evidence>
<name>A0A9W9KPE4_9EURO</name>
<keyword evidence="2" id="KW-0521">NADP</keyword>
<feature type="domain" description="NAD(P)-binding" evidence="4">
    <location>
        <begin position="14"/>
        <end position="151"/>
    </location>
</feature>
<dbReference type="Proteomes" id="UP001149165">
    <property type="component" value="Unassembled WGS sequence"/>
</dbReference>
<evidence type="ECO:0000259" key="4">
    <source>
        <dbReference type="Pfam" id="PF13460"/>
    </source>
</evidence>
<reference evidence="5" key="1">
    <citation type="submission" date="2022-11" db="EMBL/GenBank/DDBJ databases">
        <authorList>
            <person name="Petersen C."/>
        </authorList>
    </citation>
    <scope>NUCLEOTIDE SEQUENCE</scope>
    <source>
        <strain evidence="5">IBT 30069</strain>
    </source>
</reference>
<evidence type="ECO:0000256" key="2">
    <source>
        <dbReference type="ARBA" id="ARBA00022857"/>
    </source>
</evidence>
<dbReference type="PANTHER" id="PTHR47706:SF1">
    <property type="entry name" value="CIPA-LIKE, PUTATIVE (AFU_ORTHOLOGUE AFUA_1G12460)-RELATED"/>
    <property type="match status" value="1"/>
</dbReference>
<keyword evidence="3" id="KW-0560">Oxidoreductase</keyword>
<comment type="caution">
    <text evidence="5">The sequence shown here is derived from an EMBL/GenBank/DDBJ whole genome shotgun (WGS) entry which is preliminary data.</text>
</comment>
<dbReference type="OrthoDB" id="9974981at2759"/>
<dbReference type="Gene3D" id="3.40.50.720">
    <property type="entry name" value="NAD(P)-binding Rossmann-like Domain"/>
    <property type="match status" value="1"/>
</dbReference>